<dbReference type="InterPro" id="IPR002625">
    <property type="entry name" value="Smr_dom"/>
</dbReference>
<feature type="repeat" description="PPR" evidence="3">
    <location>
        <begin position="401"/>
        <end position="435"/>
    </location>
</feature>
<keyword evidence="1" id="KW-0677">Repeat</keyword>
<dbReference type="InterPro" id="IPR002885">
    <property type="entry name" value="PPR_rpt"/>
</dbReference>
<feature type="repeat" description="PPR" evidence="3">
    <location>
        <begin position="506"/>
        <end position="540"/>
    </location>
</feature>
<dbReference type="SUPFAM" id="SSF160443">
    <property type="entry name" value="SMR domain-like"/>
    <property type="match status" value="1"/>
</dbReference>
<feature type="region of interest" description="Disordered" evidence="4">
    <location>
        <begin position="1"/>
        <end position="78"/>
    </location>
</feature>
<feature type="repeat" description="PPR" evidence="3">
    <location>
        <begin position="471"/>
        <end position="505"/>
    </location>
</feature>
<dbReference type="InterPro" id="IPR011990">
    <property type="entry name" value="TPR-like_helical_dom_sf"/>
</dbReference>
<keyword evidence="2" id="KW-0809">Transit peptide</keyword>
<organism evidence="6 7">
    <name type="scientific">Carex littledalei</name>
    <dbReference type="NCBI Taxonomy" id="544730"/>
    <lineage>
        <taxon>Eukaryota</taxon>
        <taxon>Viridiplantae</taxon>
        <taxon>Streptophyta</taxon>
        <taxon>Embryophyta</taxon>
        <taxon>Tracheophyta</taxon>
        <taxon>Spermatophyta</taxon>
        <taxon>Magnoliopsida</taxon>
        <taxon>Liliopsida</taxon>
        <taxon>Poales</taxon>
        <taxon>Cyperaceae</taxon>
        <taxon>Cyperoideae</taxon>
        <taxon>Cariceae</taxon>
        <taxon>Carex</taxon>
        <taxon>Carex subgen. Euthyceras</taxon>
    </lineage>
</organism>
<feature type="domain" description="Smr" evidence="5">
    <location>
        <begin position="726"/>
        <end position="815"/>
    </location>
</feature>
<evidence type="ECO:0000256" key="4">
    <source>
        <dbReference type="SAM" id="MobiDB-lite"/>
    </source>
</evidence>
<feature type="repeat" description="PPR" evidence="3">
    <location>
        <begin position="366"/>
        <end position="400"/>
    </location>
</feature>
<evidence type="ECO:0000313" key="6">
    <source>
        <dbReference type="EMBL" id="KAF3336261.1"/>
    </source>
</evidence>
<dbReference type="InterPro" id="IPR057027">
    <property type="entry name" value="TPR_mt"/>
</dbReference>
<feature type="repeat" description="PPR" evidence="3">
    <location>
        <begin position="331"/>
        <end position="365"/>
    </location>
</feature>
<dbReference type="NCBIfam" id="TIGR00756">
    <property type="entry name" value="PPR"/>
    <property type="match status" value="9"/>
</dbReference>
<comment type="caution">
    <text evidence="6">The sequence shown here is derived from an EMBL/GenBank/DDBJ whole genome shotgun (WGS) entry which is preliminary data.</text>
</comment>
<keyword evidence="7" id="KW-1185">Reference proteome</keyword>
<evidence type="ECO:0000256" key="1">
    <source>
        <dbReference type="ARBA" id="ARBA00022737"/>
    </source>
</evidence>
<dbReference type="PANTHER" id="PTHR47932">
    <property type="entry name" value="ATPASE EXPRESSION PROTEIN 3"/>
    <property type="match status" value="1"/>
</dbReference>
<reference evidence="6" key="1">
    <citation type="submission" date="2020-01" db="EMBL/GenBank/DDBJ databases">
        <title>Genome sequence of Kobresia littledalei, the first chromosome-level genome in the family Cyperaceae.</title>
        <authorList>
            <person name="Qu G."/>
        </authorList>
    </citation>
    <scope>NUCLEOTIDE SEQUENCE</scope>
    <source>
        <strain evidence="6">C.B.Clarke</strain>
        <tissue evidence="6">Leaf</tissue>
    </source>
</reference>
<dbReference type="AlphaFoldDB" id="A0A833RI06"/>
<feature type="repeat" description="PPR" evidence="3">
    <location>
        <begin position="296"/>
        <end position="330"/>
    </location>
</feature>
<evidence type="ECO:0000256" key="3">
    <source>
        <dbReference type="PROSITE-ProRule" id="PRU00708"/>
    </source>
</evidence>
<dbReference type="FunFam" id="1.25.40.10:FF:001796">
    <property type="entry name" value="Genomes uncoupled1"/>
    <property type="match status" value="1"/>
</dbReference>
<dbReference type="PROSITE" id="PS50828">
    <property type="entry name" value="SMR"/>
    <property type="match status" value="1"/>
</dbReference>
<dbReference type="Gene3D" id="3.30.1370.110">
    <property type="match status" value="1"/>
</dbReference>
<proteinExistence type="predicted"/>
<name>A0A833RI06_9POAL</name>
<dbReference type="SMART" id="SM00463">
    <property type="entry name" value="SMR"/>
    <property type="match status" value="1"/>
</dbReference>
<evidence type="ECO:0000256" key="2">
    <source>
        <dbReference type="ARBA" id="ARBA00022946"/>
    </source>
</evidence>
<dbReference type="Pfam" id="PF13812">
    <property type="entry name" value="PPR_3"/>
    <property type="match status" value="1"/>
</dbReference>
<feature type="repeat" description="PPR" evidence="3">
    <location>
        <begin position="436"/>
        <end position="470"/>
    </location>
</feature>
<dbReference type="PANTHER" id="PTHR47932:SF44">
    <property type="entry name" value="MIOREX COMPLEX COMPONENT 1"/>
    <property type="match status" value="1"/>
</dbReference>
<gene>
    <name evidence="6" type="ORF">FCM35_KLT18847</name>
</gene>
<feature type="repeat" description="PPR" evidence="3">
    <location>
        <begin position="225"/>
        <end position="259"/>
    </location>
</feature>
<feature type="repeat" description="PPR" evidence="3">
    <location>
        <begin position="260"/>
        <end position="295"/>
    </location>
</feature>
<feature type="compositionally biased region" description="Polar residues" evidence="4">
    <location>
        <begin position="42"/>
        <end position="60"/>
    </location>
</feature>
<accession>A0A833RI06</accession>
<dbReference type="Proteomes" id="UP000623129">
    <property type="component" value="Unassembled WGS sequence"/>
</dbReference>
<dbReference type="OrthoDB" id="185373at2759"/>
<dbReference type="InterPro" id="IPR036063">
    <property type="entry name" value="Smr_dom_sf"/>
</dbReference>
<dbReference type="PROSITE" id="PS51375">
    <property type="entry name" value="PPR"/>
    <property type="match status" value="9"/>
</dbReference>
<dbReference type="Gene3D" id="1.25.40.10">
    <property type="entry name" value="Tetratricopeptide repeat domain"/>
    <property type="match status" value="5"/>
</dbReference>
<dbReference type="Pfam" id="PF23276">
    <property type="entry name" value="TPR_24"/>
    <property type="match status" value="1"/>
</dbReference>
<evidence type="ECO:0000313" key="7">
    <source>
        <dbReference type="Proteomes" id="UP000623129"/>
    </source>
</evidence>
<dbReference type="EMBL" id="SWLB01000007">
    <property type="protein sequence ID" value="KAF3336261.1"/>
    <property type="molecule type" value="Genomic_DNA"/>
</dbReference>
<sequence length="848" mass="93644">MASPTPPHYTLNASKPHHQATAAHNHPLPIKHPIPHTKPISTPFNPASSSPATSTLFNAASSSSSSRTPSRLIQDPPFLNPCARLNPEFRRTRSTRVVSKRNLTSGRPNNFARSTGSAAANQCLTRILNFGSKDTHAINSTLTSFRSSLTVPDDYCFILHALGDHERYPEKVLTFFNSAMPVVGTGKIERGKLLTAVIGSLGKLGRPELAKEVFESGVSKGYGNTVFAHTALISAFARNGLAGEAMEVLGTMKSRGLKPTTITYNALIDACGKGGADLQFTLRVFRDMLHDGLCPDRKTFNSLLAACSRAGNLEQARQVFDEMIHLGIGRDIYTYNTFIDAICKCGNMDLAGQVVLDMHANNIHPNVVTYSTLIDGFSKLERYDEALKLYQKMKTLRIPLDRVCYNTLLSIFAKVSKYEEIDRICEEMHASGVEKDVVTYNSLINGYGKQGQFEKVDSLIKEMREKGVQPSVLTYSTLIDIYCKAGLYEYAANTFLEFRESGLKPDVVLYSSFIDILAKNGFIEWAVWLLDEMKLAGIRPNVVTYNTVIDAFGKTRVEEEEGAEPGDKVGMGMVARGQIVGHIGRGIAERPIRERGGELFCILEVFQRMVQQGIRPNVVTFSAILNACSRCNSFEDASLLLEQLRLFDNLVYGMAHGLLMGYTDSWAQARSLFGQLMQMDSSTSSAFYNALTDMLWHFGQRLGAQRVVLEGVNRRVWENAWSEFTLDLHLMSYGAALAVLHAWLLNVRSIVFCGRPLPDFLSILTGWGKHSKVAGASTLRRAVEALLSRIGAPFQPERFNIGRFVSPGPVLSAWLLGPSTAYSLLLADERATLPGPSHLIPRLHALQL</sequence>
<evidence type="ECO:0000259" key="5">
    <source>
        <dbReference type="PROSITE" id="PS50828"/>
    </source>
</evidence>
<dbReference type="Pfam" id="PF13041">
    <property type="entry name" value="PPR_2"/>
    <property type="match status" value="3"/>
</dbReference>
<protein>
    <submittedName>
        <fullName evidence="6">Pentatricopeptide repeat-containing protein</fullName>
    </submittedName>
</protein>
<dbReference type="Pfam" id="PF01535">
    <property type="entry name" value="PPR"/>
    <property type="match status" value="1"/>
</dbReference>